<keyword evidence="4" id="KW-1185">Reference proteome</keyword>
<sequence>MIARLATTLTGIVLMLYGLIAAFSPLPLGAPLVILGLIMIAAANPAARPLILSMRRRWRWFDFLVRKAARHSPKRYHETFADTDPATHPEPAKKDG</sequence>
<keyword evidence="2" id="KW-0472">Membrane</keyword>
<accession>A0ABW1KY09</accession>
<evidence type="ECO:0000313" key="3">
    <source>
        <dbReference type="EMBL" id="MFC6036965.1"/>
    </source>
</evidence>
<proteinExistence type="predicted"/>
<feature type="transmembrane region" description="Helical" evidence="2">
    <location>
        <begin position="31"/>
        <end position="51"/>
    </location>
</feature>
<feature type="compositionally biased region" description="Basic and acidic residues" evidence="1">
    <location>
        <begin position="75"/>
        <end position="96"/>
    </location>
</feature>
<feature type="region of interest" description="Disordered" evidence="1">
    <location>
        <begin position="74"/>
        <end position="96"/>
    </location>
</feature>
<evidence type="ECO:0000256" key="1">
    <source>
        <dbReference type="SAM" id="MobiDB-lite"/>
    </source>
</evidence>
<keyword evidence="2" id="KW-1133">Transmembrane helix</keyword>
<dbReference type="Proteomes" id="UP001596116">
    <property type="component" value="Unassembled WGS sequence"/>
</dbReference>
<reference evidence="3 4" key="1">
    <citation type="submission" date="2024-09" db="EMBL/GenBank/DDBJ databases">
        <authorList>
            <person name="Zhang Z.-H."/>
        </authorList>
    </citation>
    <scope>NUCLEOTIDE SEQUENCE [LARGE SCALE GENOMIC DNA]</scope>
    <source>
        <strain evidence="3 4">HHTR114</strain>
    </source>
</reference>
<name>A0ABW1KY09_9PROT</name>
<dbReference type="EMBL" id="JBHPON010000002">
    <property type="protein sequence ID" value="MFC6036965.1"/>
    <property type="molecule type" value="Genomic_DNA"/>
</dbReference>
<organism evidence="3 4">
    <name type="scientific">Hyphococcus aureus</name>
    <dbReference type="NCBI Taxonomy" id="2666033"/>
    <lineage>
        <taxon>Bacteria</taxon>
        <taxon>Pseudomonadati</taxon>
        <taxon>Pseudomonadota</taxon>
        <taxon>Alphaproteobacteria</taxon>
        <taxon>Parvularculales</taxon>
        <taxon>Parvularculaceae</taxon>
        <taxon>Hyphococcus</taxon>
    </lineage>
</organism>
<evidence type="ECO:0000313" key="4">
    <source>
        <dbReference type="Proteomes" id="UP001596116"/>
    </source>
</evidence>
<evidence type="ECO:0000256" key="2">
    <source>
        <dbReference type="SAM" id="Phobius"/>
    </source>
</evidence>
<comment type="caution">
    <text evidence="3">The sequence shown here is derived from an EMBL/GenBank/DDBJ whole genome shotgun (WGS) entry which is preliminary data.</text>
</comment>
<dbReference type="RefSeq" id="WP_379881784.1">
    <property type="nucleotide sequence ID" value="NZ_JBHPON010000002.1"/>
</dbReference>
<gene>
    <name evidence="3" type="ORF">ACFMB1_15525</name>
</gene>
<protein>
    <submittedName>
        <fullName evidence="3">Uncharacterized protein</fullName>
    </submittedName>
</protein>
<keyword evidence="2" id="KW-0812">Transmembrane</keyword>